<feature type="transmembrane region" description="Helical" evidence="2">
    <location>
        <begin position="209"/>
        <end position="236"/>
    </location>
</feature>
<keyword evidence="2" id="KW-1133">Transmembrane helix</keyword>
<feature type="transmembrane region" description="Helical" evidence="2">
    <location>
        <begin position="1081"/>
        <end position="1098"/>
    </location>
</feature>
<evidence type="ECO:0000256" key="2">
    <source>
        <dbReference type="SAM" id="Phobius"/>
    </source>
</evidence>
<evidence type="ECO:0000313" key="3">
    <source>
        <dbReference type="EMBL" id="CAL5988978.1"/>
    </source>
</evidence>
<name>A0ABP1HAS4_9EUKA</name>
<feature type="transmembrane region" description="Helical" evidence="2">
    <location>
        <begin position="1736"/>
        <end position="1755"/>
    </location>
</feature>
<keyword evidence="2" id="KW-0472">Membrane</keyword>
<organism evidence="3 4">
    <name type="scientific">Hexamita inflata</name>
    <dbReference type="NCBI Taxonomy" id="28002"/>
    <lineage>
        <taxon>Eukaryota</taxon>
        <taxon>Metamonada</taxon>
        <taxon>Diplomonadida</taxon>
        <taxon>Hexamitidae</taxon>
        <taxon>Hexamitinae</taxon>
        <taxon>Hexamita</taxon>
    </lineage>
</organism>
<feature type="transmembrane region" description="Helical" evidence="2">
    <location>
        <begin position="1657"/>
        <end position="1681"/>
    </location>
</feature>
<feature type="transmembrane region" description="Helical" evidence="2">
    <location>
        <begin position="1500"/>
        <end position="1525"/>
    </location>
</feature>
<feature type="transmembrane region" description="Helical" evidence="2">
    <location>
        <begin position="120"/>
        <end position="141"/>
    </location>
</feature>
<feature type="region of interest" description="Disordered" evidence="1">
    <location>
        <begin position="827"/>
        <end position="847"/>
    </location>
</feature>
<comment type="caution">
    <text evidence="3">The sequence shown here is derived from an EMBL/GenBank/DDBJ whole genome shotgun (WGS) entry which is preliminary data.</text>
</comment>
<dbReference type="Proteomes" id="UP001642409">
    <property type="component" value="Unassembled WGS sequence"/>
</dbReference>
<dbReference type="EMBL" id="CAXDID020000023">
    <property type="protein sequence ID" value="CAL5988978.1"/>
    <property type="molecule type" value="Genomic_DNA"/>
</dbReference>
<reference evidence="3 4" key="1">
    <citation type="submission" date="2024-07" db="EMBL/GenBank/DDBJ databases">
        <authorList>
            <person name="Akdeniz Z."/>
        </authorList>
    </citation>
    <scope>NUCLEOTIDE SEQUENCE [LARGE SCALE GENOMIC DNA]</scope>
</reference>
<proteinExistence type="predicted"/>
<evidence type="ECO:0000313" key="4">
    <source>
        <dbReference type="Proteomes" id="UP001642409"/>
    </source>
</evidence>
<protein>
    <submittedName>
        <fullName evidence="3">Hypothetical_protein</fullName>
    </submittedName>
</protein>
<keyword evidence="4" id="KW-1185">Reference proteome</keyword>
<feature type="transmembrane region" description="Helical" evidence="2">
    <location>
        <begin position="1947"/>
        <end position="1964"/>
    </location>
</feature>
<feature type="transmembrane region" description="Helical" evidence="2">
    <location>
        <begin position="1464"/>
        <end position="1488"/>
    </location>
</feature>
<feature type="transmembrane region" description="Helical" evidence="2">
    <location>
        <begin position="54"/>
        <end position="72"/>
    </location>
</feature>
<feature type="transmembrane region" description="Helical" evidence="2">
    <location>
        <begin position="93"/>
        <end position="114"/>
    </location>
</feature>
<feature type="transmembrane region" description="Helical" evidence="2">
    <location>
        <begin position="908"/>
        <end position="930"/>
    </location>
</feature>
<feature type="transmembrane region" description="Helical" evidence="2">
    <location>
        <begin position="21"/>
        <end position="42"/>
    </location>
</feature>
<gene>
    <name evidence="3" type="ORF">HINF_LOCUS10636</name>
</gene>
<evidence type="ECO:0000256" key="1">
    <source>
        <dbReference type="SAM" id="MobiDB-lite"/>
    </source>
</evidence>
<sequence length="1988" mass="233804">MIEVILKYRQRWIEHTTKTYWLTQIAVLIIAFAFLFWHQTIVASSSYLLKYSNLKIFLICQFQWGIYIIDAINASHSRRYMRHKKFSWLSYHLTLLTCQTIPIIELVTLFNASSYEDQQIWALVLCFILYVCSLYVSNIYLCNASLIYIDHNQLFVPISPERLQTTLQTIRYLCFISLVNSKPLNYIYAILLVLVQPTYQIFLDNISNYLFTFLFGVLMIMFCSNNVPAAIIVGFIQIIRFHHVQIQLENTLICQQQFQNALKTGCIGNTQLIHIRELLVTSLQTSTKLNGLDLLIQPFVYDADILNNNQLLLENFQYFDPLLFLYKLLSNLLPFKIKSKKQLEFQEQMQKMYSHFHFDRWLSSNSLLKSQNHTFFYSLYIKRYVKRINNRFDIVLKGILGTIYEHMSTTEAESETKTRIEKKMEQENLINQYTYDYNSCITMQRLLIAKRTDRLPYDMIYYMNSIKKTMVVQSQVFTTFTTFISDITQNPWIQLFSIILLDNDKKTGVKLLLKKRYGFSPGVAMPSFNLMKKISSFTMFKQLVCNVISGEIKFKSENQHKINANADAIYFPQTYWDFEQTIVIKNNNDQIQFDNQKYFTIQDVKSEFWKLQQFAEQVQKDIENGDKMMFDLTDDQKIYRILINQKNQLCFIDQKVYKEPNKMNNQKMNETSGQNTFNKDEEQISINIVGVSKQNLSFYNLTQALDLLNLNIYQPNNEENQQYSLHDIQINEYEDLSSYILGFWNAWNYNNVKQISNLIILYGLDQIYESFILTDKKFALYYKKNPNFDILCAHFALHDNFHFDVKQLKELKLKTKIYTKLTANNKRMKSLSHSRNSSNNSSQSNISKLSDVDDMISKKAQMLHLSISSYEEEGKEFKNKANLTQVLTSQFAAQIKYWFHKIFSSSKFVLLVLIVSYIGFITNYCAHGLLEWQTEQTDISQINNYITYITALQRITQYRGIAAGNSKYEYKQKIAELLSNITAFQRPDSIAMNYLDLTSQYYTQQPEVITKTRSLLGHNDNMFIDALTEVDHNIDDANQGFGSVVSTFKDNQLAQFLSNLRVIRQMMRKQFINVHSAIINYQWLVPTCIMIFSAFILLQYSKTLLKDMCLMINCVKEVQYSDIQNIIKYYQEKLRNTIKKGSVLIKSINSLSRESDQVLSKLPNFTETQSRVFSKNVATTDNNIIEKRSKYLTQCTKFEQKLRRNEIKKLVANKLQPKYVWSKISITNIVIKLFVIIVVVCTLASMNNTANQYLIQIKYTNNYQISAIARQQQYFQKYQKIVASIYAYYHDNEQLALKYLQKLLDVTSIDLQLFVLQSQLEIPQIQIPESNFKSIWSIFFSSNSYFSKLLNTDIYLNKVDLSNQNLPLVQYIQQLNVVINNFKTQNPIDTILINGIQITMNSLTYSYCQQSCSSSDFRVCFLQSDYFINIIKSIQTQIQIISDSAIQQSMQIDEMQNIAKIINILTLCLGIILFLVITYGVILLYFDIQFYLYVFCKKRTLIVIVMGIIVSLMYISIICNVWKYVLIDNTNKSLKENTKDTNNLKQFVNINSLQLYLEQKICSNQQSQIQAMIDKINYIDVSNIQIILPIYNSAYQKTQMQLVKALKSCLTNFNFQQYMELIQQQESLYGLQSIQQLRSQRTSYYAVNNNLFQFIQIIQLGFICPISLILATFIGMQFSWVQYWEYLNTKRNKLRSKIELQKSLKDLGQEKLTDSDHNTETVINYDYSDLFLRWRYYIYLLPQILMVVFTIHYTFKFKFIQTMNTNRVIHDFRQIDNYNEQLIIQFRDYNQNYTKYNKQLLLENSAILQYMIKRQVYGSSQLASRGDQWGYTNQAALVNNGIPRNIIMDIFEVDSAIVTPDINFNIIEDQSKTYGGVGMPPILALNYPEHNIIKNISKADLFLSFTNLENKIVQETVKLDDILQIYLSIRELIIYWDISKTAQNTDWIFFAGYTIAFIITYTMTRKYGLEKYLRQRFHVLNQMVHQAR</sequence>
<keyword evidence="2" id="KW-0812">Transmembrane</keyword>
<feature type="transmembrane region" description="Helical" evidence="2">
    <location>
        <begin position="1224"/>
        <end position="1246"/>
    </location>
</feature>
<feature type="compositionally biased region" description="Low complexity" evidence="1">
    <location>
        <begin position="833"/>
        <end position="847"/>
    </location>
</feature>
<accession>A0ABP1HAS4</accession>